<comment type="caution">
    <text evidence="2">The sequence shown here is derived from an EMBL/GenBank/DDBJ whole genome shotgun (WGS) entry which is preliminary data.</text>
</comment>
<gene>
    <name evidence="2" type="ORF">CORC01_00160</name>
</gene>
<name>A0A1G4BTG2_9PEZI</name>
<dbReference type="InterPro" id="IPR014729">
    <property type="entry name" value="Rossmann-like_a/b/a_fold"/>
</dbReference>
<dbReference type="PANTHER" id="PTHR10695">
    <property type="entry name" value="DEPHOSPHO-COA KINASE-RELATED"/>
    <property type="match status" value="1"/>
</dbReference>
<dbReference type="GO" id="GO:0016779">
    <property type="term" value="F:nucleotidyltransferase activity"/>
    <property type="evidence" value="ECO:0007669"/>
    <property type="project" value="UniProtKB-KW"/>
</dbReference>
<dbReference type="PANTHER" id="PTHR10695:SF46">
    <property type="entry name" value="BIFUNCTIONAL COENZYME A SYNTHASE-RELATED"/>
    <property type="match status" value="1"/>
</dbReference>
<evidence type="ECO:0000259" key="1">
    <source>
        <dbReference type="Pfam" id="PF01467"/>
    </source>
</evidence>
<dbReference type="SUPFAM" id="SSF52374">
    <property type="entry name" value="Nucleotidylyl transferase"/>
    <property type="match status" value="1"/>
</dbReference>
<accession>A0A1G4BTG2</accession>
<dbReference type="GO" id="GO:0015937">
    <property type="term" value="P:coenzyme A biosynthetic process"/>
    <property type="evidence" value="ECO:0007669"/>
    <property type="project" value="TreeGrafter"/>
</dbReference>
<proteinExistence type="predicted"/>
<reference evidence="2" key="1">
    <citation type="submission" date="2016-09" db="EMBL/GenBank/DDBJ databases">
        <authorList>
            <person name="Capua I."/>
            <person name="De Benedictis P."/>
            <person name="Joannis T."/>
            <person name="Lombin L.H."/>
            <person name="Cattoli G."/>
        </authorList>
    </citation>
    <scope>NUCLEOTIDE SEQUENCE [LARGE SCALE GENOMIC DNA]</scope>
    <source>
        <strain evidence="2">IMI 309357</strain>
    </source>
</reference>
<dbReference type="OrthoDB" id="330671at2759"/>
<dbReference type="RefSeq" id="XP_022481823.1">
    <property type="nucleotide sequence ID" value="XM_022611818.1"/>
</dbReference>
<keyword evidence="2" id="KW-0808">Transferase</keyword>
<dbReference type="Pfam" id="PF01467">
    <property type="entry name" value="CTP_transf_like"/>
    <property type="match status" value="1"/>
</dbReference>
<dbReference type="STRING" id="1209926.A0A1G4BTG2"/>
<dbReference type="Proteomes" id="UP000176998">
    <property type="component" value="Unassembled WGS sequence"/>
</dbReference>
<dbReference type="Gene3D" id="3.40.50.620">
    <property type="entry name" value="HUPs"/>
    <property type="match status" value="1"/>
</dbReference>
<organism evidence="2 3">
    <name type="scientific">Colletotrichum orchidophilum</name>
    <dbReference type="NCBI Taxonomy" id="1209926"/>
    <lineage>
        <taxon>Eukaryota</taxon>
        <taxon>Fungi</taxon>
        <taxon>Dikarya</taxon>
        <taxon>Ascomycota</taxon>
        <taxon>Pezizomycotina</taxon>
        <taxon>Sordariomycetes</taxon>
        <taxon>Hypocreomycetidae</taxon>
        <taxon>Glomerellales</taxon>
        <taxon>Glomerellaceae</taxon>
        <taxon>Colletotrichum</taxon>
    </lineage>
</organism>
<keyword evidence="2" id="KW-0548">Nucleotidyltransferase</keyword>
<evidence type="ECO:0000313" key="2">
    <source>
        <dbReference type="EMBL" id="OHF04689.1"/>
    </source>
</evidence>
<sequence length="420" mass="44933">MSSQGYPSLLLLPLPPRPPSRASLSAAYRPSLLAVLSRVKSPARSSVLIVAVVCPLLRGASPKTKSLSWAAAQSLVAGLYSLIALICAEEAIATDVNGGPGSVDARVVLVDHDANRRFAPDFVAAVEPNNTTVVDLPTFASAYHPWNFIFHVNSEQGYRTLSAYLKFAENRQTILQSQLAVVEAGLSMNIEGSGEDPGEDTPGYSIVCLGGTFDHLHPGHKLLLTAAALLLRVPVKDSTSSCRLIVGITGDQLLVNKKHAELVQSWDDRAQYTIEFLSSLLELNKGGWKKKTSLAETVTKQPGRVEATFRGGAIIVECVEIQDGFGPTVTQEDMDVLVFSGETRSGGQAVNDKRTAQGWKPLETFEVEVLNANEPDDGDEATHMENFASKISSTAIRQQKAEAAAAAAATARPDSKSRLA</sequence>
<dbReference type="AlphaFoldDB" id="A0A1G4BTG2"/>
<evidence type="ECO:0000313" key="3">
    <source>
        <dbReference type="Proteomes" id="UP000176998"/>
    </source>
</evidence>
<protein>
    <submittedName>
        <fullName evidence="2">Cytidylyltransferase</fullName>
    </submittedName>
</protein>
<dbReference type="InterPro" id="IPR004821">
    <property type="entry name" value="Cyt_trans-like"/>
</dbReference>
<dbReference type="GO" id="GO:0004140">
    <property type="term" value="F:dephospho-CoA kinase activity"/>
    <property type="evidence" value="ECO:0007669"/>
    <property type="project" value="TreeGrafter"/>
</dbReference>
<feature type="domain" description="Cytidyltransferase-like" evidence="1">
    <location>
        <begin position="209"/>
        <end position="398"/>
    </location>
</feature>
<keyword evidence="3" id="KW-1185">Reference proteome</keyword>
<dbReference type="EMBL" id="MJBS01000001">
    <property type="protein sequence ID" value="OHF04689.1"/>
    <property type="molecule type" value="Genomic_DNA"/>
</dbReference>
<dbReference type="GeneID" id="34553328"/>